<dbReference type="InterPro" id="IPR001611">
    <property type="entry name" value="Leu-rich_rpt"/>
</dbReference>
<evidence type="ECO:0000313" key="2">
    <source>
        <dbReference type="Proteomes" id="UP000824120"/>
    </source>
</evidence>
<organism evidence="1 2">
    <name type="scientific">Solanum commersonii</name>
    <name type="common">Commerson's wild potato</name>
    <name type="synonym">Commerson's nightshade</name>
    <dbReference type="NCBI Taxonomy" id="4109"/>
    <lineage>
        <taxon>Eukaryota</taxon>
        <taxon>Viridiplantae</taxon>
        <taxon>Streptophyta</taxon>
        <taxon>Embryophyta</taxon>
        <taxon>Tracheophyta</taxon>
        <taxon>Spermatophyta</taxon>
        <taxon>Magnoliopsida</taxon>
        <taxon>eudicotyledons</taxon>
        <taxon>Gunneridae</taxon>
        <taxon>Pentapetalae</taxon>
        <taxon>asterids</taxon>
        <taxon>lamiids</taxon>
        <taxon>Solanales</taxon>
        <taxon>Solanaceae</taxon>
        <taxon>Solanoideae</taxon>
        <taxon>Solaneae</taxon>
        <taxon>Solanum</taxon>
    </lineage>
</organism>
<gene>
    <name evidence="1" type="ORF">H5410_054396</name>
</gene>
<dbReference type="SUPFAM" id="SSF52058">
    <property type="entry name" value="L domain-like"/>
    <property type="match status" value="1"/>
</dbReference>
<dbReference type="InterPro" id="IPR032675">
    <property type="entry name" value="LRR_dom_sf"/>
</dbReference>
<reference evidence="1 2" key="1">
    <citation type="submission" date="2020-09" db="EMBL/GenBank/DDBJ databases">
        <title>De no assembly of potato wild relative species, Solanum commersonii.</title>
        <authorList>
            <person name="Cho K."/>
        </authorList>
    </citation>
    <scope>NUCLEOTIDE SEQUENCE [LARGE SCALE GENOMIC DNA]</scope>
    <source>
        <strain evidence="1">LZ3.2</strain>
        <tissue evidence="1">Leaf</tissue>
    </source>
</reference>
<dbReference type="OrthoDB" id="1305286at2759"/>
<name>A0A9J5WHE1_SOLCO</name>
<evidence type="ECO:0000313" key="1">
    <source>
        <dbReference type="EMBL" id="KAG5574262.1"/>
    </source>
</evidence>
<dbReference type="EMBL" id="JACXVP010000011">
    <property type="protein sequence ID" value="KAG5574262.1"/>
    <property type="molecule type" value="Genomic_DNA"/>
</dbReference>
<dbReference type="AlphaFoldDB" id="A0A9J5WHE1"/>
<dbReference type="PANTHER" id="PTHR16083:SF52">
    <property type="entry name" value="TMV RESISTANCE PROTEIN N-LIKE"/>
    <property type="match status" value="1"/>
</dbReference>
<keyword evidence="2" id="KW-1185">Reference proteome</keyword>
<dbReference type="Pfam" id="PF00560">
    <property type="entry name" value="LRR_1"/>
    <property type="match status" value="1"/>
</dbReference>
<dbReference type="Gene3D" id="3.80.10.10">
    <property type="entry name" value="Ribonuclease Inhibitor"/>
    <property type="match status" value="2"/>
</dbReference>
<evidence type="ECO:0008006" key="3">
    <source>
        <dbReference type="Google" id="ProtNLM"/>
    </source>
</evidence>
<dbReference type="Proteomes" id="UP000824120">
    <property type="component" value="Chromosome 11"/>
</dbReference>
<dbReference type="PANTHER" id="PTHR16083">
    <property type="entry name" value="LEUCINE RICH REPEAT CONTAINING PROTEIN"/>
    <property type="match status" value="1"/>
</dbReference>
<proteinExistence type="predicted"/>
<accession>A0A9J5WHE1</accession>
<sequence>MQIVESSDSGAEYILDVLIDKSLVFISEYDSGKRSRVWNVEDFEDVMMDNMHLPSLRKLGLRDSERLIQTPDFMQMTNLEYLDLRNCTDLEEVHRSLECCRKLIALNLQRCRLLNKFPCVNVESLGSLILLHCSSLEKFPEILGRMKPELEIKMSCTSSSICQLKGLVKLDVSYCSKLESLPEEIGYLENLEDLHASFTLISRPPSSIICLNKLKILSFRLDLKPIFFATKESKYRVSFVFPEVNEGLRSLEILNLSFCNLTDGGLRKTLDVYPF</sequence>
<comment type="caution">
    <text evidence="1">The sequence shown here is derived from an EMBL/GenBank/DDBJ whole genome shotgun (WGS) entry which is preliminary data.</text>
</comment>
<protein>
    <recommendedName>
        <fullName evidence="3">Nematode resistance-like protein</fullName>
    </recommendedName>
</protein>